<dbReference type="Gene3D" id="3.40.50.150">
    <property type="entry name" value="Vaccinia Virus protein VP39"/>
    <property type="match status" value="1"/>
</dbReference>
<dbReference type="GO" id="GO:0032259">
    <property type="term" value="P:methylation"/>
    <property type="evidence" value="ECO:0007669"/>
    <property type="project" value="UniProtKB-KW"/>
</dbReference>
<dbReference type="Pfam" id="PF13489">
    <property type="entry name" value="Methyltransf_23"/>
    <property type="match status" value="1"/>
</dbReference>
<dbReference type="InterPro" id="IPR029063">
    <property type="entry name" value="SAM-dependent_MTases_sf"/>
</dbReference>
<evidence type="ECO:0000256" key="3">
    <source>
        <dbReference type="ARBA" id="ARBA00022679"/>
    </source>
</evidence>
<keyword evidence="3 4" id="KW-0808">Transferase</keyword>
<organism evidence="5">
    <name type="scientific">Cacopsylla melanoneura</name>
    <dbReference type="NCBI Taxonomy" id="428564"/>
    <lineage>
        <taxon>Eukaryota</taxon>
        <taxon>Metazoa</taxon>
        <taxon>Ecdysozoa</taxon>
        <taxon>Arthropoda</taxon>
        <taxon>Hexapoda</taxon>
        <taxon>Insecta</taxon>
        <taxon>Pterygota</taxon>
        <taxon>Neoptera</taxon>
        <taxon>Paraneoptera</taxon>
        <taxon>Hemiptera</taxon>
        <taxon>Sternorrhyncha</taxon>
        <taxon>Psylloidea</taxon>
        <taxon>Psyllidae</taxon>
        <taxon>Psyllinae</taxon>
        <taxon>Cacopsylla</taxon>
    </lineage>
</organism>
<evidence type="ECO:0000256" key="4">
    <source>
        <dbReference type="PIRNR" id="PIRNR037755"/>
    </source>
</evidence>
<dbReference type="CDD" id="cd02440">
    <property type="entry name" value="AdoMet_MTases"/>
    <property type="match status" value="1"/>
</dbReference>
<sequence>MIPQLYSRSRTFQQLLAGFPCRIILTSNYCIGKSVKSHSDYEKTRHRKKPTIAASDRLLRSESQVFEFNSWDHVQWDEEQEEQAKKIVKDNSIVQIDEVKSETLNNDVGKSWDAFYNVHQNRFFKDRHWLFTEFTEIVEPLPPTTDTEQPTKNILEIGCGVGNSVFPIVEHCKNERVFVYGCDFSENAVNILKEHEEYDPDRCHAFVCDVTADEWNAPFAPESLDTVLLIFVLDAINPNKMQHVINQVYKYLKPGGLVLFRDYGRYDLVQLRFKKGRCVQDNFYARGDGTLVYFFTQEEVREMFVKAGFVEKQNLIDRRLQVNRGKQIKMYRVWIQAKYMKPGS</sequence>
<evidence type="ECO:0000256" key="1">
    <source>
        <dbReference type="ARBA" id="ARBA00009725"/>
    </source>
</evidence>
<dbReference type="EC" id="2.1.1.-" evidence="4"/>
<dbReference type="FunFam" id="3.40.50.150:FF:000298">
    <property type="entry name" value="Methyltransferase-like protein"/>
    <property type="match status" value="1"/>
</dbReference>
<comment type="similarity">
    <text evidence="1 4">Belongs to the methyltransferase superfamily. METL family.</text>
</comment>
<protein>
    <recommendedName>
        <fullName evidence="4">tRNA N(3)-methylcytidine methyltransferase</fullName>
        <ecNumber evidence="4">2.1.1.-</ecNumber>
    </recommendedName>
</protein>
<dbReference type="AlphaFoldDB" id="A0A8D8PX81"/>
<comment type="function">
    <text evidence="4">S-adenosyl-L-methionine-dependent methyltransferase.</text>
</comment>
<keyword evidence="2 4" id="KW-0489">Methyltransferase</keyword>
<dbReference type="PANTHER" id="PTHR22809:SF11">
    <property type="entry name" value="TRNA N(3)-METHYLCYTIDINE METHYLTRANSFERASE METTL2"/>
    <property type="match status" value="1"/>
</dbReference>
<dbReference type="InterPro" id="IPR026113">
    <property type="entry name" value="METTL2/6/8-like"/>
</dbReference>
<reference evidence="5" key="1">
    <citation type="submission" date="2021-05" db="EMBL/GenBank/DDBJ databases">
        <authorList>
            <person name="Alioto T."/>
            <person name="Alioto T."/>
            <person name="Gomez Garrido J."/>
        </authorList>
    </citation>
    <scope>NUCLEOTIDE SEQUENCE</scope>
</reference>
<evidence type="ECO:0000313" key="5">
    <source>
        <dbReference type="EMBL" id="CAG6617394.1"/>
    </source>
</evidence>
<dbReference type="SUPFAM" id="SSF53335">
    <property type="entry name" value="S-adenosyl-L-methionine-dependent methyltransferases"/>
    <property type="match status" value="1"/>
</dbReference>
<dbReference type="PIRSF" id="PIRSF037755">
    <property type="entry name" value="Mettl2_prd"/>
    <property type="match status" value="1"/>
</dbReference>
<name>A0A8D8PX81_9HEMI</name>
<dbReference type="GO" id="GO:0052735">
    <property type="term" value="F:tRNA (cytidine-3-)-methyltransferase activity"/>
    <property type="evidence" value="ECO:0007669"/>
    <property type="project" value="TreeGrafter"/>
</dbReference>
<proteinExistence type="inferred from homology"/>
<dbReference type="PANTHER" id="PTHR22809">
    <property type="entry name" value="METHYLTRANSFERASE-RELATED"/>
    <property type="match status" value="1"/>
</dbReference>
<evidence type="ECO:0000256" key="2">
    <source>
        <dbReference type="ARBA" id="ARBA00022603"/>
    </source>
</evidence>
<accession>A0A8D8PX81</accession>
<dbReference type="EMBL" id="HBUF01038711">
    <property type="protein sequence ID" value="CAG6617394.1"/>
    <property type="molecule type" value="Transcribed_RNA"/>
</dbReference>